<dbReference type="AlphaFoldDB" id="A0A088NAD1"/>
<dbReference type="InterPro" id="IPR036390">
    <property type="entry name" value="WH_DNA-bd_sf"/>
</dbReference>
<dbReference type="CDD" id="cd05466">
    <property type="entry name" value="PBP2_LTTR_substrate"/>
    <property type="match status" value="1"/>
</dbReference>
<dbReference type="OrthoDB" id="9786526at2"/>
<dbReference type="PRINTS" id="PR00039">
    <property type="entry name" value="HTHLYSR"/>
</dbReference>
<proteinExistence type="inferred from homology"/>
<dbReference type="PANTHER" id="PTHR30579">
    <property type="entry name" value="TRANSCRIPTIONAL REGULATOR"/>
    <property type="match status" value="1"/>
</dbReference>
<dbReference type="Pfam" id="PF03466">
    <property type="entry name" value="LysR_substrate"/>
    <property type="match status" value="1"/>
</dbReference>
<dbReference type="InterPro" id="IPR005119">
    <property type="entry name" value="LysR_subst-bd"/>
</dbReference>
<dbReference type="GO" id="GO:0003700">
    <property type="term" value="F:DNA-binding transcription factor activity"/>
    <property type="evidence" value="ECO:0007669"/>
    <property type="project" value="InterPro"/>
</dbReference>
<protein>
    <submittedName>
        <fullName evidence="6">HTH-type transcriptional regulator hdfR</fullName>
    </submittedName>
</protein>
<reference evidence="6 7" key="1">
    <citation type="journal article" date="2014" name="MBio">
        <title>Differential genome evolution between companion symbionts in an insect-bacterial symbiosis.</title>
        <authorList>
            <person name="Bennett G.M."/>
            <person name="McCutcheon J.P."/>
            <person name="MacDonald B.R."/>
            <person name="Romanovicz D."/>
            <person name="Moran N.A."/>
        </authorList>
    </citation>
    <scope>NUCLEOTIDE SEQUENCE [LARGE SCALE GENOMIC DNA]</scope>
    <source>
        <strain evidence="6 7">BGSS</strain>
    </source>
</reference>
<evidence type="ECO:0000313" key="6">
    <source>
        <dbReference type="EMBL" id="AIN47103.1"/>
    </source>
</evidence>
<evidence type="ECO:0000259" key="5">
    <source>
        <dbReference type="PROSITE" id="PS50931"/>
    </source>
</evidence>
<dbReference type="InterPro" id="IPR036388">
    <property type="entry name" value="WH-like_DNA-bd_sf"/>
</dbReference>
<organism evidence="6 7">
    <name type="scientific">Candidatus Palibaumannia cicadellinicola</name>
    <dbReference type="NCBI Taxonomy" id="186490"/>
    <lineage>
        <taxon>Bacteria</taxon>
        <taxon>Pseudomonadati</taxon>
        <taxon>Pseudomonadota</taxon>
        <taxon>Gammaproteobacteria</taxon>
        <taxon>Candidatus Palibaumannia</taxon>
    </lineage>
</organism>
<dbReference type="PROSITE" id="PS50931">
    <property type="entry name" value="HTH_LYSR"/>
    <property type="match status" value="1"/>
</dbReference>
<evidence type="ECO:0000256" key="2">
    <source>
        <dbReference type="ARBA" id="ARBA00023015"/>
    </source>
</evidence>
<comment type="similarity">
    <text evidence="1">Belongs to the LysR transcriptional regulatory family.</text>
</comment>
<dbReference type="Pfam" id="PF00126">
    <property type="entry name" value="HTH_1"/>
    <property type="match status" value="1"/>
</dbReference>
<sequence length="274" mass="31365">MNIELLKTFLEVSRTKHFGRAAEVLCLTPSAVSFRVHKLETQLGVSLFTRHRHNICLTGAGERLLPYAQNLMFTWQVAKQEVTQSLQQDWLSIGASASLWEAWLGEWLLNIYHKRPELHLEARVALLGHQGLIKEQHKRQLDLLITTEAPKIEELTSQQLGSFSLTLFAASTTFVSSQRPYIQLEWGNDFHYHESRLLVNQRAPLMITSSAQLTRQLLPATGACAFLPSHWAHSWPDLQPIREVPSVVRPLYAVWLQNSDQRPLIRQLLKTPII</sequence>
<dbReference type="SUPFAM" id="SSF53850">
    <property type="entry name" value="Periplasmic binding protein-like II"/>
    <property type="match status" value="1"/>
</dbReference>
<gene>
    <name evidence="6" type="ORF">IM45_449</name>
</gene>
<dbReference type="Proteomes" id="UP000067325">
    <property type="component" value="Chromosome"/>
</dbReference>
<keyword evidence="3" id="KW-0238">DNA-binding</keyword>
<dbReference type="InterPro" id="IPR000847">
    <property type="entry name" value="LysR_HTH_N"/>
</dbReference>
<evidence type="ECO:0000256" key="3">
    <source>
        <dbReference type="ARBA" id="ARBA00023125"/>
    </source>
</evidence>
<dbReference type="Gene3D" id="1.10.10.10">
    <property type="entry name" value="Winged helix-like DNA-binding domain superfamily/Winged helix DNA-binding domain"/>
    <property type="match status" value="1"/>
</dbReference>
<keyword evidence="4" id="KW-0804">Transcription</keyword>
<dbReference type="RefSeq" id="WP_038498179.1">
    <property type="nucleotide sequence ID" value="NZ_CP008985.1"/>
</dbReference>
<dbReference type="GO" id="GO:0003677">
    <property type="term" value="F:DNA binding"/>
    <property type="evidence" value="ECO:0007669"/>
    <property type="project" value="UniProtKB-KW"/>
</dbReference>
<dbReference type="EMBL" id="CP008985">
    <property type="protein sequence ID" value="AIN47103.1"/>
    <property type="molecule type" value="Genomic_DNA"/>
</dbReference>
<name>A0A088NAD1_9GAMM</name>
<accession>A0A088NAD1</accession>
<evidence type="ECO:0000313" key="7">
    <source>
        <dbReference type="Proteomes" id="UP000067325"/>
    </source>
</evidence>
<keyword evidence="2" id="KW-0805">Transcription regulation</keyword>
<feature type="domain" description="HTH lysR-type" evidence="5">
    <location>
        <begin position="1"/>
        <end position="58"/>
    </location>
</feature>
<evidence type="ECO:0000256" key="1">
    <source>
        <dbReference type="ARBA" id="ARBA00009437"/>
    </source>
</evidence>
<dbReference type="SUPFAM" id="SSF46785">
    <property type="entry name" value="Winged helix' DNA-binding domain"/>
    <property type="match status" value="1"/>
</dbReference>
<dbReference type="KEGG" id="bcib:IM45_449"/>
<dbReference type="eggNOG" id="COG0583">
    <property type="taxonomic scope" value="Bacteria"/>
</dbReference>
<dbReference type="FunFam" id="1.10.10.10:FF:000001">
    <property type="entry name" value="LysR family transcriptional regulator"/>
    <property type="match status" value="1"/>
</dbReference>
<dbReference type="NCBIfam" id="NF002946">
    <property type="entry name" value="PRK03601.1"/>
    <property type="match status" value="1"/>
</dbReference>
<dbReference type="InterPro" id="IPR050176">
    <property type="entry name" value="LTTR"/>
</dbReference>
<dbReference type="PANTHER" id="PTHR30579:SF8">
    <property type="entry name" value="HTH-TYPE TRANSCRIPTIONAL REGULATOR HDFR"/>
    <property type="match status" value="1"/>
</dbReference>
<evidence type="ECO:0000256" key="4">
    <source>
        <dbReference type="ARBA" id="ARBA00023163"/>
    </source>
</evidence>